<dbReference type="InterPro" id="IPR051010">
    <property type="entry name" value="BCAA_transport"/>
</dbReference>
<comment type="caution">
    <text evidence="5">The sequence shown here is derived from an EMBL/GenBank/DDBJ whole genome shotgun (WGS) entry which is preliminary data.</text>
</comment>
<dbReference type="SUPFAM" id="SSF53822">
    <property type="entry name" value="Periplasmic binding protein-like I"/>
    <property type="match status" value="1"/>
</dbReference>
<keyword evidence="6" id="KW-1185">Reference proteome</keyword>
<name>A0ABM8S0N0_9BACT</name>
<feature type="region of interest" description="Disordered" evidence="3">
    <location>
        <begin position="267"/>
        <end position="292"/>
    </location>
</feature>
<dbReference type="Proteomes" id="UP000675880">
    <property type="component" value="Unassembled WGS sequence"/>
</dbReference>
<feature type="compositionally biased region" description="Basic and acidic residues" evidence="3">
    <location>
        <begin position="267"/>
        <end position="279"/>
    </location>
</feature>
<evidence type="ECO:0000256" key="3">
    <source>
        <dbReference type="SAM" id="MobiDB-lite"/>
    </source>
</evidence>
<protein>
    <submittedName>
        <fullName evidence="5">Extracellular ligand-binding receptor</fullName>
    </submittedName>
</protein>
<dbReference type="Pfam" id="PF13458">
    <property type="entry name" value="Peripla_BP_6"/>
    <property type="match status" value="1"/>
</dbReference>
<dbReference type="InterPro" id="IPR028082">
    <property type="entry name" value="Peripla_BP_I"/>
</dbReference>
<feature type="domain" description="Leucine-binding protein" evidence="4">
    <location>
        <begin position="78"/>
        <end position="443"/>
    </location>
</feature>
<dbReference type="Gene3D" id="3.40.50.2300">
    <property type="match status" value="2"/>
</dbReference>
<proteinExistence type="inferred from homology"/>
<evidence type="ECO:0000259" key="4">
    <source>
        <dbReference type="Pfam" id="PF13458"/>
    </source>
</evidence>
<keyword evidence="5" id="KW-0675">Receptor</keyword>
<evidence type="ECO:0000256" key="1">
    <source>
        <dbReference type="ARBA" id="ARBA00010062"/>
    </source>
</evidence>
<dbReference type="CDD" id="cd06347">
    <property type="entry name" value="PBP1_ABC_LivK_ligand_binding-like"/>
    <property type="match status" value="1"/>
</dbReference>
<evidence type="ECO:0000313" key="6">
    <source>
        <dbReference type="Proteomes" id="UP000675880"/>
    </source>
</evidence>
<sequence length="449" mass="49036">MYGSCADQPGSRSRDCNDAKTDEVVCLHWLSMAARLYHVLILLFVAAACQAPSNQKPGPPVSPPLLSRPAQPDVVPSYRIGALLPLTGPMAVYGQECFRGIELAVDRWNREGGTVVRLVVRDTRSDRAVQQPLNALLDESRLSGVIGPLASQQLEEAARLVEGAHLPLITPAATRSDVRQLSPYAFSTALTYPLQAEGIAAYAMGRLGYRRFAVIHPETGYGRQLAQSFAEEVRRRGGEVVDVESYQEEEQDFTSQVTRLKVAVRRRLQEDSPTHERRPSGASAAQKKHGAPSRRGLDAIYLPGAFRQAALIAAQLRFQDVKVRLLGSSAWHSSDVANFPERSLLGGIFVDSFFAESKAPAVRAFVEAYRLRYHAEPTPFAAQAYEATELLLAGIRAGGTSGKRLRAYLEQADALPTLLGPASFNAKGVLNRRLVLLQVGEKGALEQVR</sequence>
<dbReference type="EMBL" id="CAJNBJ010000017">
    <property type="protein sequence ID" value="CAE6781562.1"/>
    <property type="molecule type" value="Genomic_DNA"/>
</dbReference>
<dbReference type="InterPro" id="IPR028081">
    <property type="entry name" value="Leu-bd"/>
</dbReference>
<accession>A0ABM8S0N0</accession>
<dbReference type="PANTHER" id="PTHR30483:SF6">
    <property type="entry name" value="PERIPLASMIC BINDING PROTEIN OF ABC TRANSPORTER FOR NATURAL AMINO ACIDS"/>
    <property type="match status" value="1"/>
</dbReference>
<reference evidence="5 6" key="1">
    <citation type="submission" date="2021-02" db="EMBL/GenBank/DDBJ databases">
        <authorList>
            <person name="Han P."/>
        </authorList>
    </citation>
    <scope>NUCLEOTIDE SEQUENCE [LARGE SCALE GENOMIC DNA]</scope>
    <source>
        <strain evidence="5">Candidatus Nitrospira sp. ZN2</strain>
    </source>
</reference>
<organism evidence="5 6">
    <name type="scientific">Nitrospira defluvii</name>
    <dbReference type="NCBI Taxonomy" id="330214"/>
    <lineage>
        <taxon>Bacteria</taxon>
        <taxon>Pseudomonadati</taxon>
        <taxon>Nitrospirota</taxon>
        <taxon>Nitrospiria</taxon>
        <taxon>Nitrospirales</taxon>
        <taxon>Nitrospiraceae</taxon>
        <taxon>Nitrospira</taxon>
    </lineage>
</organism>
<dbReference type="PANTHER" id="PTHR30483">
    <property type="entry name" value="LEUCINE-SPECIFIC-BINDING PROTEIN"/>
    <property type="match status" value="1"/>
</dbReference>
<comment type="similarity">
    <text evidence="1">Belongs to the leucine-binding protein family.</text>
</comment>
<keyword evidence="2" id="KW-0732">Signal</keyword>
<evidence type="ECO:0000256" key="2">
    <source>
        <dbReference type="ARBA" id="ARBA00022729"/>
    </source>
</evidence>
<evidence type="ECO:0000313" key="5">
    <source>
        <dbReference type="EMBL" id="CAE6781562.1"/>
    </source>
</evidence>
<gene>
    <name evidence="5" type="ORF">NSPZN2_40781</name>
</gene>